<sequence length="282" mass="31110">MSRSDPAAVVPPPVIDVREEQHDDVLDRVESALGVRLDRSSVVYGEHGATEGFRTIAGTWLRVERRGRWRINSAAWVGLEASASIRGVQSPDWFQGVTWIDSKRNVVWRADEVELIPSPPVGDLATASALPDTWWAGLRESLAALAAHQTERVGVRQTHLTKRITEVFSGVDTTVYDWTTSHTDLHWSNLTVDGHLLDWEEWGTAPRGYDAACLWQASLPSPMLTERVQNEFATDLQTHSGKLSQLMLCANAIRIASKRGTPTALSEPAKAASAELLADLRS</sequence>
<dbReference type="Proteomes" id="UP000294257">
    <property type="component" value="Unassembled WGS sequence"/>
</dbReference>
<organism evidence="2 3">
    <name type="scientific">Herbihabitans rhizosphaerae</name>
    <dbReference type="NCBI Taxonomy" id="1872711"/>
    <lineage>
        <taxon>Bacteria</taxon>
        <taxon>Bacillati</taxon>
        <taxon>Actinomycetota</taxon>
        <taxon>Actinomycetes</taxon>
        <taxon>Pseudonocardiales</taxon>
        <taxon>Pseudonocardiaceae</taxon>
        <taxon>Herbihabitans</taxon>
    </lineage>
</organism>
<keyword evidence="3" id="KW-1185">Reference proteome</keyword>
<dbReference type="InterPro" id="IPR002575">
    <property type="entry name" value="Aminoglycoside_PTrfase"/>
</dbReference>
<dbReference type="Pfam" id="PF01636">
    <property type="entry name" value="APH"/>
    <property type="match status" value="1"/>
</dbReference>
<dbReference type="InterPro" id="IPR011009">
    <property type="entry name" value="Kinase-like_dom_sf"/>
</dbReference>
<accession>A0A4Q7KMC1</accession>
<comment type="caution">
    <text evidence="2">The sequence shown here is derived from an EMBL/GenBank/DDBJ whole genome shotgun (WGS) entry which is preliminary data.</text>
</comment>
<dbReference type="AlphaFoldDB" id="A0A4Q7KMC1"/>
<dbReference type="SUPFAM" id="SSF56112">
    <property type="entry name" value="Protein kinase-like (PK-like)"/>
    <property type="match status" value="1"/>
</dbReference>
<proteinExistence type="predicted"/>
<dbReference type="RefSeq" id="WP_130345857.1">
    <property type="nucleotide sequence ID" value="NZ_SGWQ01000007.1"/>
</dbReference>
<evidence type="ECO:0000313" key="2">
    <source>
        <dbReference type="EMBL" id="RZS36342.1"/>
    </source>
</evidence>
<dbReference type="OrthoDB" id="3680308at2"/>
<dbReference type="EMBL" id="SGWQ01000007">
    <property type="protein sequence ID" value="RZS36342.1"/>
    <property type="molecule type" value="Genomic_DNA"/>
</dbReference>
<name>A0A4Q7KMC1_9PSEU</name>
<evidence type="ECO:0000259" key="1">
    <source>
        <dbReference type="Pfam" id="PF01636"/>
    </source>
</evidence>
<gene>
    <name evidence="2" type="ORF">EV193_10723</name>
</gene>
<reference evidence="2 3" key="1">
    <citation type="submission" date="2019-02" db="EMBL/GenBank/DDBJ databases">
        <title>Genomic Encyclopedia of Type Strains, Phase IV (KMG-IV): sequencing the most valuable type-strain genomes for metagenomic binning, comparative biology and taxonomic classification.</title>
        <authorList>
            <person name="Goeker M."/>
        </authorList>
    </citation>
    <scope>NUCLEOTIDE SEQUENCE [LARGE SCALE GENOMIC DNA]</scope>
    <source>
        <strain evidence="2 3">DSM 101727</strain>
    </source>
</reference>
<protein>
    <recommendedName>
        <fullName evidence="1">Aminoglycoside phosphotransferase domain-containing protein</fullName>
    </recommendedName>
</protein>
<evidence type="ECO:0000313" key="3">
    <source>
        <dbReference type="Proteomes" id="UP000294257"/>
    </source>
</evidence>
<feature type="domain" description="Aminoglycoside phosphotransferase" evidence="1">
    <location>
        <begin position="131"/>
        <end position="222"/>
    </location>
</feature>